<dbReference type="HOGENOM" id="CLU_3050025_0_0_1"/>
<accession>G2XN25</accession>
<organism evidence="1 2">
    <name type="scientific">Botryotinia fuckeliana (strain T4)</name>
    <name type="common">Noble rot fungus</name>
    <name type="synonym">Botrytis cinerea</name>
    <dbReference type="NCBI Taxonomy" id="999810"/>
    <lineage>
        <taxon>Eukaryota</taxon>
        <taxon>Fungi</taxon>
        <taxon>Dikarya</taxon>
        <taxon>Ascomycota</taxon>
        <taxon>Pezizomycotina</taxon>
        <taxon>Leotiomycetes</taxon>
        <taxon>Helotiales</taxon>
        <taxon>Sclerotiniaceae</taxon>
        <taxon>Botrytis</taxon>
    </lineage>
</organism>
<dbReference type="InParanoid" id="G2XN25"/>
<dbReference type="AlphaFoldDB" id="G2XN25"/>
<protein>
    <submittedName>
        <fullName evidence="1">Uncharacterized protein</fullName>
    </submittedName>
</protein>
<sequence length="54" mass="5769">MPTPEVAFTKAQGSRRALTITTVTVEAPLIRVLKHPSGPEFHFGVGKNTSCSTT</sequence>
<name>G2XN25_BOTF4</name>
<dbReference type="EMBL" id="FQ790245">
    <property type="protein sequence ID" value="CCD42281.1"/>
    <property type="molecule type" value="Genomic_DNA"/>
</dbReference>
<reference evidence="2" key="1">
    <citation type="journal article" date="2011" name="PLoS Genet.">
        <title>Genomic analysis of the necrotrophic fungal pathogens Sclerotinia sclerotiorum and Botrytis cinerea.</title>
        <authorList>
            <person name="Amselem J."/>
            <person name="Cuomo C.A."/>
            <person name="van Kan J.A."/>
            <person name="Viaud M."/>
            <person name="Benito E.P."/>
            <person name="Couloux A."/>
            <person name="Coutinho P.M."/>
            <person name="de Vries R.P."/>
            <person name="Dyer P.S."/>
            <person name="Fillinger S."/>
            <person name="Fournier E."/>
            <person name="Gout L."/>
            <person name="Hahn M."/>
            <person name="Kohn L."/>
            <person name="Lapalu N."/>
            <person name="Plummer K.M."/>
            <person name="Pradier J.M."/>
            <person name="Quevillon E."/>
            <person name="Sharon A."/>
            <person name="Simon A."/>
            <person name="ten Have A."/>
            <person name="Tudzynski B."/>
            <person name="Tudzynski P."/>
            <person name="Wincker P."/>
            <person name="Andrew M."/>
            <person name="Anthouard V."/>
            <person name="Beever R.E."/>
            <person name="Beffa R."/>
            <person name="Benoit I."/>
            <person name="Bouzid O."/>
            <person name="Brault B."/>
            <person name="Chen Z."/>
            <person name="Choquer M."/>
            <person name="Collemare J."/>
            <person name="Cotton P."/>
            <person name="Danchin E.G."/>
            <person name="Da Silva C."/>
            <person name="Gautier A."/>
            <person name="Giraud C."/>
            <person name="Giraud T."/>
            <person name="Gonzalez C."/>
            <person name="Grossetete S."/>
            <person name="Guldener U."/>
            <person name="Henrissat B."/>
            <person name="Howlett B.J."/>
            <person name="Kodira C."/>
            <person name="Kretschmer M."/>
            <person name="Lappartient A."/>
            <person name="Leroch M."/>
            <person name="Levis C."/>
            <person name="Mauceli E."/>
            <person name="Neuveglise C."/>
            <person name="Oeser B."/>
            <person name="Pearson M."/>
            <person name="Poulain J."/>
            <person name="Poussereau N."/>
            <person name="Quesneville H."/>
            <person name="Rascle C."/>
            <person name="Schumacher J."/>
            <person name="Segurens B."/>
            <person name="Sexton A."/>
            <person name="Silva E."/>
            <person name="Sirven C."/>
            <person name="Soanes D.M."/>
            <person name="Talbot N.J."/>
            <person name="Templeton M."/>
            <person name="Yandava C."/>
            <person name="Yarden O."/>
            <person name="Zeng Q."/>
            <person name="Rollins J.A."/>
            <person name="Lebrun M.H."/>
            <person name="Dickman M."/>
        </authorList>
    </citation>
    <scope>NUCLEOTIDE SEQUENCE [LARGE SCALE GENOMIC DNA]</scope>
    <source>
        <strain evidence="2">T4</strain>
    </source>
</reference>
<evidence type="ECO:0000313" key="1">
    <source>
        <dbReference type="EMBL" id="CCD42281.1"/>
    </source>
</evidence>
<dbReference type="Proteomes" id="UP000008177">
    <property type="component" value="Unplaced contigs"/>
</dbReference>
<gene>
    <name evidence="1" type="ORF">BofuT4_uP014090.1</name>
</gene>
<evidence type="ECO:0000313" key="2">
    <source>
        <dbReference type="Proteomes" id="UP000008177"/>
    </source>
</evidence>
<proteinExistence type="predicted"/>